<dbReference type="GeneID" id="113091641"/>
<gene>
    <name evidence="9" type="primary">LOC113091641</name>
</gene>
<keyword evidence="5" id="KW-1015">Disulfide bond</keyword>
<protein>
    <submittedName>
        <fullName evidence="9">Fibroblast growth factor-binding protein 2-like</fullName>
    </submittedName>
</protein>
<feature type="compositionally biased region" description="Low complexity" evidence="7">
    <location>
        <begin position="219"/>
        <end position="246"/>
    </location>
</feature>
<name>A0A6P6NXH4_CARAU</name>
<feature type="compositionally biased region" description="Low complexity" evidence="7">
    <location>
        <begin position="197"/>
        <end position="208"/>
    </location>
</feature>
<feature type="region of interest" description="Disordered" evidence="7">
    <location>
        <begin position="196"/>
        <end position="267"/>
    </location>
</feature>
<keyword evidence="6" id="KW-0340">Growth factor binding</keyword>
<evidence type="ECO:0000256" key="7">
    <source>
        <dbReference type="SAM" id="MobiDB-lite"/>
    </source>
</evidence>
<comment type="subcellular location">
    <subcellularLocation>
        <location evidence="1">Secreted</location>
    </subcellularLocation>
</comment>
<organism evidence="8 9">
    <name type="scientific">Carassius auratus</name>
    <name type="common">Goldfish</name>
    <dbReference type="NCBI Taxonomy" id="7957"/>
    <lineage>
        <taxon>Eukaryota</taxon>
        <taxon>Metazoa</taxon>
        <taxon>Chordata</taxon>
        <taxon>Craniata</taxon>
        <taxon>Vertebrata</taxon>
        <taxon>Euteleostomi</taxon>
        <taxon>Actinopterygii</taxon>
        <taxon>Neopterygii</taxon>
        <taxon>Teleostei</taxon>
        <taxon>Ostariophysi</taxon>
        <taxon>Cypriniformes</taxon>
        <taxon>Cyprinidae</taxon>
        <taxon>Cyprininae</taxon>
        <taxon>Carassius</taxon>
    </lineage>
</organism>
<proteinExistence type="inferred from homology"/>
<dbReference type="GO" id="GO:0005576">
    <property type="term" value="C:extracellular region"/>
    <property type="evidence" value="ECO:0007669"/>
    <property type="project" value="UniProtKB-SubCell"/>
</dbReference>
<evidence type="ECO:0000256" key="2">
    <source>
        <dbReference type="ARBA" id="ARBA00008326"/>
    </source>
</evidence>
<accession>A0A6P6NXH4</accession>
<dbReference type="Proteomes" id="UP000515129">
    <property type="component" value="Chromosome 1"/>
</dbReference>
<sequence>MCAVCSAQRPLCGTCIYKASLRLQHLLLSLFYTSIMRAECSATVLLLCFIWAINAQAQNSSIQAISINHIESTQNSRQQQQPKGSIWDEPIRFNSKAKDSCVMVISSQTNFTKLRVSCKSKGKSYWCDFLGKPNLCRAYNSNPRHYFTQIMWDMRKLPNACQGPQVYKPHMCRSASDEIQMAFHASWPKISIPKLTQASQNQQKQQQQVKSSITPTKPPGQKQQPKPQQPAKPASKPAKPAVSKPVSPRKPVKSITARPTVAEESQATKMAEEYCWKSLQGVCTYFINWFQN</sequence>
<evidence type="ECO:0000256" key="6">
    <source>
        <dbReference type="ARBA" id="ARBA00023183"/>
    </source>
</evidence>
<dbReference type="KEGG" id="caua:113091641"/>
<evidence type="ECO:0000313" key="8">
    <source>
        <dbReference type="Proteomes" id="UP000515129"/>
    </source>
</evidence>
<evidence type="ECO:0000313" key="9">
    <source>
        <dbReference type="RefSeq" id="XP_026113350.1"/>
    </source>
</evidence>
<keyword evidence="8" id="KW-1185">Reference proteome</keyword>
<reference evidence="9" key="1">
    <citation type="submission" date="2025-08" db="UniProtKB">
        <authorList>
            <consortium name="RefSeq"/>
        </authorList>
    </citation>
    <scope>IDENTIFICATION</scope>
    <source>
        <strain evidence="9">Wakin</strain>
        <tissue evidence="9">Muscle</tissue>
    </source>
</reference>
<evidence type="ECO:0000256" key="4">
    <source>
        <dbReference type="ARBA" id="ARBA00022729"/>
    </source>
</evidence>
<comment type="similarity">
    <text evidence="2">Belongs to the fibroblast growth factor-binding protein family.</text>
</comment>
<dbReference type="GO" id="GO:0019838">
    <property type="term" value="F:growth factor binding"/>
    <property type="evidence" value="ECO:0007669"/>
    <property type="project" value="UniProtKB-KW"/>
</dbReference>
<evidence type="ECO:0000256" key="5">
    <source>
        <dbReference type="ARBA" id="ARBA00023157"/>
    </source>
</evidence>
<dbReference type="Pfam" id="PF06473">
    <property type="entry name" value="FGF-BP1"/>
    <property type="match status" value="1"/>
</dbReference>
<dbReference type="OrthoDB" id="8941648at2759"/>
<dbReference type="AlphaFoldDB" id="A0A6P6NXH4"/>
<evidence type="ECO:0000256" key="1">
    <source>
        <dbReference type="ARBA" id="ARBA00004613"/>
    </source>
</evidence>
<dbReference type="RefSeq" id="XP_026113350.1">
    <property type="nucleotide sequence ID" value="XM_026257565.1"/>
</dbReference>
<dbReference type="GO" id="GO:0007267">
    <property type="term" value="P:cell-cell signaling"/>
    <property type="evidence" value="ECO:0007669"/>
    <property type="project" value="TreeGrafter"/>
</dbReference>
<dbReference type="PANTHER" id="PTHR15258:SF1">
    <property type="entry name" value="FIBROBLAST GROWTH FACTOR-BINDING PROTEIN 2"/>
    <property type="match status" value="1"/>
</dbReference>
<keyword evidence="3" id="KW-0964">Secreted</keyword>
<dbReference type="PANTHER" id="PTHR15258">
    <property type="entry name" value="FGF BINDING PROTEIN-RELATED"/>
    <property type="match status" value="1"/>
</dbReference>
<keyword evidence="4" id="KW-0732">Signal</keyword>
<dbReference type="InterPro" id="IPR010510">
    <property type="entry name" value="FGF1-bd"/>
</dbReference>
<evidence type="ECO:0000256" key="3">
    <source>
        <dbReference type="ARBA" id="ARBA00022525"/>
    </source>
</evidence>